<dbReference type="RefSeq" id="WP_045362153.1">
    <property type="nucleotide sequence ID" value="NZ_AP018150.1"/>
</dbReference>
<organism evidence="1 2">
    <name type="scientific">Mycoavidus cysteinexigens</name>
    <dbReference type="NCBI Taxonomy" id="1553431"/>
    <lineage>
        <taxon>Bacteria</taxon>
        <taxon>Pseudomonadati</taxon>
        <taxon>Pseudomonadota</taxon>
        <taxon>Betaproteobacteria</taxon>
        <taxon>Burkholderiales</taxon>
        <taxon>Burkholderiaceae</taxon>
        <taxon>Mycoavidus</taxon>
    </lineage>
</organism>
<keyword evidence="2" id="KW-1185">Reference proteome</keyword>
<dbReference type="KEGG" id="mcys:MCB1EB_1157"/>
<name>A0A2Z6EV77_9BURK</name>
<evidence type="ECO:0000313" key="2">
    <source>
        <dbReference type="Proteomes" id="UP000282597"/>
    </source>
</evidence>
<dbReference type="CDD" id="cd13589">
    <property type="entry name" value="PBP2_polyamine_RpCGA009"/>
    <property type="match status" value="1"/>
</dbReference>
<reference evidence="1 2" key="1">
    <citation type="journal article" date="2018" name="Microbes Environ.">
        <title>Comparative Genomic Insights into Endofungal Lifestyles of Two Bacterial Endosymbionts, Mycoavidus cysteinexigens and Burkholderia rhizoxinica.</title>
        <authorList>
            <person name="Sharmin D."/>
            <person name="Guo Y."/>
            <person name="Nishizawa T."/>
            <person name="Ohshima S."/>
            <person name="Sato Y."/>
            <person name="Takashima Y."/>
            <person name="Narisawa K."/>
            <person name="Ohta H."/>
        </authorList>
    </citation>
    <scope>NUCLEOTIDE SEQUENCE [LARGE SCALE GENOMIC DNA]</scope>
    <source>
        <strain evidence="1 2">B1-EB</strain>
    </source>
</reference>
<dbReference type="Pfam" id="PF13416">
    <property type="entry name" value="SBP_bac_8"/>
    <property type="match status" value="1"/>
</dbReference>
<dbReference type="Proteomes" id="UP000282597">
    <property type="component" value="Chromosome"/>
</dbReference>
<dbReference type="EMBL" id="AP018150">
    <property type="protein sequence ID" value="BBE09318.1"/>
    <property type="molecule type" value="Genomic_DNA"/>
</dbReference>
<dbReference type="Gene3D" id="3.40.190.10">
    <property type="entry name" value="Periplasmic binding protein-like II"/>
    <property type="match status" value="2"/>
</dbReference>
<protein>
    <submittedName>
        <fullName evidence="1">FAD/FMN-containing dehydrogenase</fullName>
    </submittedName>
</protein>
<dbReference type="SUPFAM" id="SSF53850">
    <property type="entry name" value="Periplasmic binding protein-like II"/>
    <property type="match status" value="1"/>
</dbReference>
<accession>A0A2Z6EV77</accession>
<proteinExistence type="predicted"/>
<dbReference type="PANTHER" id="PTHR30222">
    <property type="entry name" value="SPERMIDINE/PUTRESCINE-BINDING PERIPLASMIC PROTEIN"/>
    <property type="match status" value="1"/>
</dbReference>
<dbReference type="InterPro" id="IPR006059">
    <property type="entry name" value="SBP"/>
</dbReference>
<dbReference type="PANTHER" id="PTHR30222:SF2">
    <property type="entry name" value="ABC TRANSPORTER SUBSTRATE-BINDING PROTEIN"/>
    <property type="match status" value="1"/>
</dbReference>
<gene>
    <name evidence="1" type="ORF">MCB1EB_1157</name>
</gene>
<evidence type="ECO:0000313" key="1">
    <source>
        <dbReference type="EMBL" id="BBE09318.1"/>
    </source>
</evidence>
<dbReference type="AlphaFoldDB" id="A0A2Z6EV77"/>
<sequence>MRSKPPSRNKRRNALKVIFAAGAAVCLPYIITSRKTTPSRNIPTEQVQQIVIRTSGGKSHFAYTKILFEPFMEATGIKVVGIPSNVEPVAEIKTMVDTGEYKWNMACLGNRAIPVLGQQGYLEEHGLGNDDAVKTILPHLLSDYSVGMNVYSIVLAYRTDAFKGRPPPKTWKDFWDAKNFPGRRSLRQIPFDTIEEALLADGALPTEIYPCDLNRAFRSLDRIKPHISVWWQNTPQAEQLLKTGEVDLLPAFIISTLSAIDAGAPVAFSWDQHIYGYDNWTILKGTPNADACRQFIRFATDPERQARLIPYGISPTQPSALEKGVLERNRIDPKYVKLLSTYPDNLKKGIPSDGLYWADKHSSIIERFNQWMIS</sequence>